<dbReference type="PIRSF" id="PIRSF000294">
    <property type="entry name" value="Cytochrome-c_peroxidase"/>
    <property type="match status" value="1"/>
</dbReference>
<dbReference type="InterPro" id="IPR026259">
    <property type="entry name" value="MauG/Cytc_peroxidase"/>
</dbReference>
<dbReference type="InterPro" id="IPR023929">
    <property type="entry name" value="MbnH-like"/>
</dbReference>
<evidence type="ECO:0000256" key="6">
    <source>
        <dbReference type="ARBA" id="ARBA00023002"/>
    </source>
</evidence>
<dbReference type="InterPro" id="IPR036909">
    <property type="entry name" value="Cyt_c-like_dom_sf"/>
</dbReference>
<keyword evidence="7 9" id="KW-0408">Iron</keyword>
<evidence type="ECO:0000256" key="5">
    <source>
        <dbReference type="ARBA" id="ARBA00022764"/>
    </source>
</evidence>
<keyword evidence="2 8" id="KW-0349">Heme</keyword>
<keyword evidence="3 9" id="KW-0479">Metal-binding</keyword>
<organism evidence="11 12">
    <name type="scientific">Marinomonas fungiae</name>
    <dbReference type="NCBI Taxonomy" id="1137284"/>
    <lineage>
        <taxon>Bacteria</taxon>
        <taxon>Pseudomonadati</taxon>
        <taxon>Pseudomonadota</taxon>
        <taxon>Gammaproteobacteria</taxon>
        <taxon>Oceanospirillales</taxon>
        <taxon>Oceanospirillaceae</taxon>
        <taxon>Marinomonas</taxon>
    </lineage>
</organism>
<dbReference type="PROSITE" id="PS51007">
    <property type="entry name" value="CYTC"/>
    <property type="match status" value="1"/>
</dbReference>
<keyword evidence="12" id="KW-1185">Reference proteome</keyword>
<dbReference type="GO" id="GO:0009055">
    <property type="term" value="F:electron transfer activity"/>
    <property type="evidence" value="ECO:0007669"/>
    <property type="project" value="InterPro"/>
</dbReference>
<feature type="binding site" description="covalent" evidence="8">
    <location>
        <position position="231"/>
    </location>
    <ligand>
        <name>heme c</name>
        <dbReference type="ChEBI" id="CHEBI:61717"/>
        <label>2</label>
    </ligand>
</feature>
<dbReference type="AlphaFoldDB" id="A0A0K6IN64"/>
<dbReference type="RefSeq" id="WP_055463476.1">
    <property type="nucleotide sequence ID" value="NZ_CYHG01000007.1"/>
</dbReference>
<comment type="cofactor">
    <cofactor evidence="8">
        <name>heme</name>
        <dbReference type="ChEBI" id="CHEBI:30413"/>
    </cofactor>
    <text evidence="8">Binds 2 heme groups.</text>
</comment>
<dbReference type="InterPro" id="IPR004852">
    <property type="entry name" value="Di-haem_cyt_c_peroxidsae"/>
</dbReference>
<evidence type="ECO:0000256" key="3">
    <source>
        <dbReference type="ARBA" id="ARBA00022723"/>
    </source>
</evidence>
<dbReference type="InterPro" id="IPR009056">
    <property type="entry name" value="Cyt_c-like_dom"/>
</dbReference>
<dbReference type="GO" id="GO:0020037">
    <property type="term" value="F:heme binding"/>
    <property type="evidence" value="ECO:0007669"/>
    <property type="project" value="InterPro"/>
</dbReference>
<dbReference type="STRING" id="1137284.GCA_001418205_02400"/>
<proteinExistence type="predicted"/>
<evidence type="ECO:0000256" key="7">
    <source>
        <dbReference type="ARBA" id="ARBA00023004"/>
    </source>
</evidence>
<dbReference type="EMBL" id="CYHG01000007">
    <property type="protein sequence ID" value="CUB04531.1"/>
    <property type="molecule type" value="Genomic_DNA"/>
</dbReference>
<sequence length="366" mass="40458">MNPRKVNVCTTSWLKGGLLWVSLLAPICSAFDWSLPEWLPPPPVPKNNPMSNAKVALGQRLFFDANLSGVGYVSCSTCHLPSHGFAEQRVVAVGISGDFHRRNTQAIVNSAYMTSLTWSNPELTLFEEQAKIPLFGHGPVEMGTQHHEQKVLQYFQLHPLYPAMFDAAFGPQDEISFDHILKALAAFQRTLISYNSPFDRFRYEHQEHALSAQARRGMTLFYSQEIGCGNCHSGVHFSDATTQAGFHNTGLYNMDGHGAYPEIDQGLYEITHNPADQGKFRTPTLRNIALSAPYMHDGSIATLAEVIEHYAAGGRAALTGAPSPLRDARVQAFELSTSDKQALVTFLESLTDETFISSGQHTSPFR</sequence>
<dbReference type="OrthoDB" id="9805202at2"/>
<keyword evidence="5" id="KW-0574">Periplasm</keyword>
<evidence type="ECO:0000313" key="12">
    <source>
        <dbReference type="Proteomes" id="UP000182769"/>
    </source>
</evidence>
<reference evidence="12" key="1">
    <citation type="submission" date="2015-08" db="EMBL/GenBank/DDBJ databases">
        <authorList>
            <person name="Varghese N."/>
        </authorList>
    </citation>
    <scope>NUCLEOTIDE SEQUENCE [LARGE SCALE GENOMIC DNA]</scope>
    <source>
        <strain evidence="12">JCM 18476</strain>
    </source>
</reference>
<feature type="binding site" description="covalent" evidence="8">
    <location>
        <position position="78"/>
    </location>
    <ligand>
        <name>heme c</name>
        <dbReference type="ChEBI" id="CHEBI:61717"/>
        <label>1</label>
    </ligand>
</feature>
<gene>
    <name evidence="11" type="ORF">Ga0061065_107105</name>
</gene>
<dbReference type="Proteomes" id="UP000182769">
    <property type="component" value="Unassembled WGS sequence"/>
</dbReference>
<evidence type="ECO:0000256" key="9">
    <source>
        <dbReference type="PIRSR" id="PIRSR000294-2"/>
    </source>
</evidence>
<feature type="binding site" description="covalent" evidence="8">
    <location>
        <position position="75"/>
    </location>
    <ligand>
        <name>heme c</name>
        <dbReference type="ChEBI" id="CHEBI:61717"/>
        <label>1</label>
    </ligand>
</feature>
<evidence type="ECO:0000256" key="1">
    <source>
        <dbReference type="ARBA" id="ARBA00004418"/>
    </source>
</evidence>
<name>A0A0K6IN64_9GAMM</name>
<comment type="PTM">
    <text evidence="8">Binds 2 heme groups per subunit.</text>
</comment>
<keyword evidence="4" id="KW-0732">Signal</keyword>
<dbReference type="GO" id="GO:0042597">
    <property type="term" value="C:periplasmic space"/>
    <property type="evidence" value="ECO:0007669"/>
    <property type="project" value="UniProtKB-SubCell"/>
</dbReference>
<feature type="binding site" description="axial binding residue" evidence="9">
    <location>
        <position position="232"/>
    </location>
    <ligand>
        <name>heme c</name>
        <dbReference type="ChEBI" id="CHEBI:61717"/>
        <label>2</label>
    </ligand>
    <ligandPart>
        <name>Fe</name>
        <dbReference type="ChEBI" id="CHEBI:18248"/>
    </ligandPart>
</feature>
<dbReference type="SUPFAM" id="SSF46626">
    <property type="entry name" value="Cytochrome c"/>
    <property type="match status" value="2"/>
</dbReference>
<accession>A0A0K6IN64</accession>
<evidence type="ECO:0000259" key="10">
    <source>
        <dbReference type="PROSITE" id="PS51007"/>
    </source>
</evidence>
<protein>
    <submittedName>
        <fullName evidence="11">Di-heme enzyme, MXAN_0977 family</fullName>
    </submittedName>
</protein>
<evidence type="ECO:0000313" key="11">
    <source>
        <dbReference type="EMBL" id="CUB04531.1"/>
    </source>
</evidence>
<dbReference type="InterPro" id="IPR051395">
    <property type="entry name" value="Cytochrome_c_Peroxidase/MauG"/>
</dbReference>
<comment type="subcellular location">
    <subcellularLocation>
        <location evidence="1">Periplasm</location>
    </subcellularLocation>
</comment>
<feature type="binding site" description="axial binding residue" evidence="9">
    <location>
        <position position="79"/>
    </location>
    <ligand>
        <name>heme c</name>
        <dbReference type="ChEBI" id="CHEBI:61717"/>
        <label>1</label>
    </ligand>
    <ligandPart>
        <name>Fe</name>
        <dbReference type="ChEBI" id="CHEBI:18248"/>
    </ligandPart>
</feature>
<keyword evidence="6" id="KW-0560">Oxidoreductase</keyword>
<dbReference type="GO" id="GO:0046872">
    <property type="term" value="F:metal ion binding"/>
    <property type="evidence" value="ECO:0007669"/>
    <property type="project" value="UniProtKB-KW"/>
</dbReference>
<dbReference type="NCBIfam" id="TIGR04039">
    <property type="entry name" value="MXAN_0977_Heme2"/>
    <property type="match status" value="1"/>
</dbReference>
<evidence type="ECO:0000256" key="4">
    <source>
        <dbReference type="ARBA" id="ARBA00022729"/>
    </source>
</evidence>
<feature type="domain" description="Cytochrome c" evidence="10">
    <location>
        <begin position="212"/>
        <end position="351"/>
    </location>
</feature>
<dbReference type="PANTHER" id="PTHR30600">
    <property type="entry name" value="CYTOCHROME C PEROXIDASE-RELATED"/>
    <property type="match status" value="1"/>
</dbReference>
<dbReference type="GO" id="GO:0004130">
    <property type="term" value="F:cytochrome-c peroxidase activity"/>
    <property type="evidence" value="ECO:0007669"/>
    <property type="project" value="TreeGrafter"/>
</dbReference>
<dbReference type="Gene3D" id="1.10.760.10">
    <property type="entry name" value="Cytochrome c-like domain"/>
    <property type="match status" value="2"/>
</dbReference>
<dbReference type="Pfam" id="PF03150">
    <property type="entry name" value="CCP_MauG"/>
    <property type="match status" value="1"/>
</dbReference>
<evidence type="ECO:0000256" key="2">
    <source>
        <dbReference type="ARBA" id="ARBA00022617"/>
    </source>
</evidence>
<evidence type="ECO:0000256" key="8">
    <source>
        <dbReference type="PIRSR" id="PIRSR000294-1"/>
    </source>
</evidence>
<feature type="binding site" description="covalent" evidence="8">
    <location>
        <position position="228"/>
    </location>
    <ligand>
        <name>heme c</name>
        <dbReference type="ChEBI" id="CHEBI:61717"/>
        <label>2</label>
    </ligand>
</feature>